<gene>
    <name evidence="1" type="ORF">RRU01S_31_00020</name>
</gene>
<evidence type="ECO:0000313" key="1">
    <source>
        <dbReference type="EMBL" id="GAK73068.1"/>
    </source>
</evidence>
<reference evidence="1 2" key="1">
    <citation type="submission" date="2014-08" db="EMBL/GenBank/DDBJ databases">
        <title>Whole genome shotgun sequence of Rhizobium rubi NBRC 13261.</title>
        <authorList>
            <person name="Katano-Makiyama Y."/>
            <person name="Hosoyama A."/>
            <person name="Hashimoto M."/>
            <person name="Hosoyama Y."/>
            <person name="Noguchi M."/>
            <person name="Tsuchikane K."/>
            <person name="Uohara A."/>
            <person name="Ohji S."/>
            <person name="Ichikawa N."/>
            <person name="Kimura A."/>
            <person name="Yamazoe A."/>
            <person name="Fujita N."/>
        </authorList>
    </citation>
    <scope>NUCLEOTIDE SEQUENCE [LARGE SCALE GENOMIC DNA]</scope>
    <source>
        <strain evidence="1 2">NBRC 13261</strain>
    </source>
</reference>
<sequence>MCKETLETCLEELIDQHIATLHAMADAAQSDDALMRQEAESRQAILHYRPQGESEVNEKLTYIAAYILKTGNALTPQEMDLLLGSPRRM</sequence>
<organism evidence="1 2">
    <name type="scientific">Agrobacterium rubi TR3 = NBRC 13261</name>
    <dbReference type="NCBI Taxonomy" id="1368415"/>
    <lineage>
        <taxon>Bacteria</taxon>
        <taxon>Pseudomonadati</taxon>
        <taxon>Pseudomonadota</taxon>
        <taxon>Alphaproteobacteria</taxon>
        <taxon>Hyphomicrobiales</taxon>
        <taxon>Rhizobiaceae</taxon>
        <taxon>Rhizobium/Agrobacterium group</taxon>
        <taxon>Agrobacterium</taxon>
    </lineage>
</organism>
<dbReference type="EMBL" id="BBJU01000031">
    <property type="protein sequence ID" value="GAK73068.1"/>
    <property type="molecule type" value="Genomic_DNA"/>
</dbReference>
<protein>
    <submittedName>
        <fullName evidence="1">Uncharacterized protein</fullName>
    </submittedName>
</protein>
<dbReference type="AlphaFoldDB" id="A0A081D2C2"/>
<dbReference type="Proteomes" id="UP000028701">
    <property type="component" value="Unassembled WGS sequence"/>
</dbReference>
<proteinExistence type="predicted"/>
<accession>A0A081D2C2</accession>
<name>A0A081D2C2_9HYPH</name>
<evidence type="ECO:0000313" key="2">
    <source>
        <dbReference type="Proteomes" id="UP000028701"/>
    </source>
</evidence>
<comment type="caution">
    <text evidence="1">The sequence shown here is derived from an EMBL/GenBank/DDBJ whole genome shotgun (WGS) entry which is preliminary data.</text>
</comment>